<accession>A0ABN0NZG6</accession>
<dbReference type="InterPro" id="IPR039421">
    <property type="entry name" value="Type_1_exporter"/>
</dbReference>
<feature type="transmembrane region" description="Helical" evidence="7">
    <location>
        <begin position="159"/>
        <end position="176"/>
    </location>
</feature>
<dbReference type="InterPro" id="IPR036640">
    <property type="entry name" value="ABC1_TM_sf"/>
</dbReference>
<dbReference type="RefSeq" id="WP_021687131.1">
    <property type="nucleotide sequence ID" value="NZ_KI260564.1"/>
</dbReference>
<dbReference type="Pfam" id="PF00005">
    <property type="entry name" value="ABC_tran"/>
    <property type="match status" value="1"/>
</dbReference>
<reference evidence="10 11" key="1">
    <citation type="submission" date="2013-08" db="EMBL/GenBank/DDBJ databases">
        <authorList>
            <person name="Weinstock G."/>
            <person name="Sodergren E."/>
            <person name="Wylie T."/>
            <person name="Fulton L."/>
            <person name="Fulton R."/>
            <person name="Fronick C."/>
            <person name="O'Laughlin M."/>
            <person name="Godfrey J."/>
            <person name="Miner T."/>
            <person name="Herter B."/>
            <person name="Appelbaum E."/>
            <person name="Cordes M."/>
            <person name="Lek S."/>
            <person name="Wollam A."/>
            <person name="Pepin K.H."/>
            <person name="Palsikar V.B."/>
            <person name="Mitreva M."/>
            <person name="Wilson R.K."/>
        </authorList>
    </citation>
    <scope>NUCLEOTIDE SEQUENCE [LARGE SCALE GENOMIC DNA]</scope>
    <source>
        <strain evidence="10 11">ATCC 700332</strain>
    </source>
</reference>
<protein>
    <submittedName>
        <fullName evidence="10">ABC transporter, ATP-binding protein</fullName>
    </submittedName>
</protein>
<sequence length="575" mass="63979">MTKDNEKKLRRFVTGNPVKANILLSLKISFDLTVQVLLVYIINLLFFENQTTKNVYPVLTSMFVLFVLKNVCSYASVKIAHDKAYATLTRVRLKIIGQLKKLHLGFFQEHNTGELSNIIEHDVEQIETYLAHGLPEIMSAVLLPVLIFISMLFVDWRLALIMLVGVPLMFAVKTVSQKTMEKNFELYFNHENKMRSELMEYVKNIALVKAFAKEETVSGRTLQTAREYVTNVKKTMASVAVPMGLIDIFMESGVVAVMIFGCMLMIHNEIGTSRFILSVILSSAFTQAISKTATLQHFSVMFEQALKSIAIVLNAPLAQNKTDTPLLPGDIEYRNVCFEYKRDGFKLDNINLTIKKNTLTAFVGSSGCGKTTLANLLMGFWDVQSGSIYIGGKDIFCCTQKSISNLIASVQQDVVLFNMSIFDNIALGKQDASKEEVINAAKKAQCHDFILSLANGYDTIVGEMGSRLSGGEKQRISIARMILKNAPIVILDEAMAAVDSENETLIQKAIEHLSKGKTVITIAHHLNTVRNADTIVVMDKGKIIGTGKHEVLINTCACYKAMVTAQNKVDEWKIA</sequence>
<evidence type="ECO:0000259" key="9">
    <source>
        <dbReference type="PROSITE" id="PS50929"/>
    </source>
</evidence>
<dbReference type="PROSITE" id="PS00211">
    <property type="entry name" value="ABC_TRANSPORTER_1"/>
    <property type="match status" value="1"/>
</dbReference>
<feature type="transmembrane region" description="Helical" evidence="7">
    <location>
        <begin position="243"/>
        <end position="266"/>
    </location>
</feature>
<feature type="transmembrane region" description="Helical" evidence="7">
    <location>
        <begin position="134"/>
        <end position="153"/>
    </location>
</feature>
<dbReference type="PROSITE" id="PS50893">
    <property type="entry name" value="ABC_TRANSPORTER_2"/>
    <property type="match status" value="1"/>
</dbReference>
<feature type="domain" description="ABC transmembrane type-1" evidence="9">
    <location>
        <begin position="36"/>
        <end position="301"/>
    </location>
</feature>
<dbReference type="PROSITE" id="PS50929">
    <property type="entry name" value="ABC_TM1F"/>
    <property type="match status" value="1"/>
</dbReference>
<dbReference type="SUPFAM" id="SSF90123">
    <property type="entry name" value="ABC transporter transmembrane region"/>
    <property type="match status" value="1"/>
</dbReference>
<dbReference type="EMBL" id="AWVH01000025">
    <property type="protein sequence ID" value="ERJ93447.1"/>
    <property type="molecule type" value="Genomic_DNA"/>
</dbReference>
<evidence type="ECO:0000256" key="5">
    <source>
        <dbReference type="ARBA" id="ARBA00022989"/>
    </source>
</evidence>
<dbReference type="PANTHER" id="PTHR24221">
    <property type="entry name" value="ATP-BINDING CASSETTE SUB-FAMILY B"/>
    <property type="match status" value="1"/>
</dbReference>
<dbReference type="Gene3D" id="3.40.50.300">
    <property type="entry name" value="P-loop containing nucleotide triphosphate hydrolases"/>
    <property type="match status" value="1"/>
</dbReference>
<keyword evidence="2 7" id="KW-0812">Transmembrane</keyword>
<name>A0ABN0NZG6_TRELE</name>
<keyword evidence="4 10" id="KW-0067">ATP-binding</keyword>
<evidence type="ECO:0000256" key="6">
    <source>
        <dbReference type="ARBA" id="ARBA00023136"/>
    </source>
</evidence>
<dbReference type="SMART" id="SM00382">
    <property type="entry name" value="AAA"/>
    <property type="match status" value="1"/>
</dbReference>
<comment type="caution">
    <text evidence="10">The sequence shown here is derived from an EMBL/GenBank/DDBJ whole genome shotgun (WGS) entry which is preliminary data.</text>
</comment>
<organism evidence="10 11">
    <name type="scientific">Treponema lecithinolyticum ATCC 700332</name>
    <dbReference type="NCBI Taxonomy" id="1321815"/>
    <lineage>
        <taxon>Bacteria</taxon>
        <taxon>Pseudomonadati</taxon>
        <taxon>Spirochaetota</taxon>
        <taxon>Spirochaetia</taxon>
        <taxon>Spirochaetales</taxon>
        <taxon>Treponemataceae</taxon>
        <taxon>Treponema</taxon>
    </lineage>
</organism>
<evidence type="ECO:0000313" key="10">
    <source>
        <dbReference type="EMBL" id="ERJ93447.1"/>
    </source>
</evidence>
<evidence type="ECO:0000256" key="7">
    <source>
        <dbReference type="SAM" id="Phobius"/>
    </source>
</evidence>
<feature type="transmembrane region" description="Helical" evidence="7">
    <location>
        <begin position="54"/>
        <end position="72"/>
    </location>
</feature>
<comment type="subcellular location">
    <subcellularLocation>
        <location evidence="1">Cell membrane</location>
        <topology evidence="1">Multi-pass membrane protein</topology>
    </subcellularLocation>
</comment>
<dbReference type="InterPro" id="IPR017871">
    <property type="entry name" value="ABC_transporter-like_CS"/>
</dbReference>
<dbReference type="GO" id="GO:0005524">
    <property type="term" value="F:ATP binding"/>
    <property type="evidence" value="ECO:0007669"/>
    <property type="project" value="UniProtKB-KW"/>
</dbReference>
<keyword evidence="6 7" id="KW-0472">Membrane</keyword>
<dbReference type="Gene3D" id="1.20.1560.10">
    <property type="entry name" value="ABC transporter type 1, transmembrane domain"/>
    <property type="match status" value="1"/>
</dbReference>
<dbReference type="InterPro" id="IPR003439">
    <property type="entry name" value="ABC_transporter-like_ATP-bd"/>
</dbReference>
<dbReference type="InterPro" id="IPR011527">
    <property type="entry name" value="ABC1_TM_dom"/>
</dbReference>
<evidence type="ECO:0000256" key="3">
    <source>
        <dbReference type="ARBA" id="ARBA00022741"/>
    </source>
</evidence>
<keyword evidence="11" id="KW-1185">Reference proteome</keyword>
<evidence type="ECO:0000256" key="1">
    <source>
        <dbReference type="ARBA" id="ARBA00004651"/>
    </source>
</evidence>
<dbReference type="InterPro" id="IPR027417">
    <property type="entry name" value="P-loop_NTPase"/>
</dbReference>
<dbReference type="SUPFAM" id="SSF52540">
    <property type="entry name" value="P-loop containing nucleoside triphosphate hydrolases"/>
    <property type="match status" value="1"/>
</dbReference>
<keyword evidence="5 7" id="KW-1133">Transmembrane helix</keyword>
<evidence type="ECO:0000313" key="11">
    <source>
        <dbReference type="Proteomes" id="UP000016649"/>
    </source>
</evidence>
<proteinExistence type="predicted"/>
<evidence type="ECO:0000259" key="8">
    <source>
        <dbReference type="PROSITE" id="PS50893"/>
    </source>
</evidence>
<feature type="transmembrane region" description="Helical" evidence="7">
    <location>
        <begin position="21"/>
        <end position="42"/>
    </location>
</feature>
<dbReference type="CDD" id="cd07346">
    <property type="entry name" value="ABC_6TM_exporters"/>
    <property type="match status" value="1"/>
</dbReference>
<evidence type="ECO:0000256" key="4">
    <source>
        <dbReference type="ARBA" id="ARBA00022840"/>
    </source>
</evidence>
<dbReference type="Proteomes" id="UP000016649">
    <property type="component" value="Unassembled WGS sequence"/>
</dbReference>
<dbReference type="InterPro" id="IPR003593">
    <property type="entry name" value="AAA+_ATPase"/>
</dbReference>
<dbReference type="Pfam" id="PF00664">
    <property type="entry name" value="ABC_membrane"/>
    <property type="match status" value="1"/>
</dbReference>
<evidence type="ECO:0000256" key="2">
    <source>
        <dbReference type="ARBA" id="ARBA00022692"/>
    </source>
</evidence>
<keyword evidence="3" id="KW-0547">Nucleotide-binding</keyword>
<dbReference type="PANTHER" id="PTHR24221:SF397">
    <property type="entry name" value="ABC TRANSPORTER, ATP-BINDING TRANSMEMBRANE PROTEIN"/>
    <property type="match status" value="1"/>
</dbReference>
<feature type="domain" description="ABC transporter" evidence="8">
    <location>
        <begin position="331"/>
        <end position="565"/>
    </location>
</feature>
<gene>
    <name evidence="10" type="ORF">HMPREF9193_00916</name>
</gene>